<dbReference type="EMBL" id="JBEPSM010000003">
    <property type="protein sequence ID" value="MET4635880.1"/>
    <property type="molecule type" value="Genomic_DNA"/>
</dbReference>
<gene>
    <name evidence="1" type="ORF">ABIE08_003831</name>
</gene>
<evidence type="ECO:0000313" key="1">
    <source>
        <dbReference type="EMBL" id="MET4635880.1"/>
    </source>
</evidence>
<comment type="caution">
    <text evidence="1">The sequence shown here is derived from an EMBL/GenBank/DDBJ whole genome shotgun (WGS) entry which is preliminary data.</text>
</comment>
<organism evidence="1 2">
    <name type="scientific">Kaistia defluvii</name>
    <dbReference type="NCBI Taxonomy" id="410841"/>
    <lineage>
        <taxon>Bacteria</taxon>
        <taxon>Pseudomonadati</taxon>
        <taxon>Pseudomonadota</taxon>
        <taxon>Alphaproteobacteria</taxon>
        <taxon>Hyphomicrobiales</taxon>
        <taxon>Kaistiaceae</taxon>
        <taxon>Kaistia</taxon>
    </lineage>
</organism>
<reference evidence="1 2" key="1">
    <citation type="submission" date="2024-06" db="EMBL/GenBank/DDBJ databases">
        <title>Sorghum-associated microbial communities from plants grown in Nebraska, USA.</title>
        <authorList>
            <person name="Schachtman D."/>
        </authorList>
    </citation>
    <scope>NUCLEOTIDE SEQUENCE [LARGE SCALE GENOMIC DNA]</scope>
    <source>
        <strain evidence="1 2">3207</strain>
    </source>
</reference>
<dbReference type="Proteomes" id="UP001549321">
    <property type="component" value="Unassembled WGS sequence"/>
</dbReference>
<keyword evidence="2" id="KW-1185">Reference proteome</keyword>
<evidence type="ECO:0000313" key="2">
    <source>
        <dbReference type="Proteomes" id="UP001549321"/>
    </source>
</evidence>
<name>A0ABV2R3Q7_9HYPH</name>
<evidence type="ECO:0008006" key="3">
    <source>
        <dbReference type="Google" id="ProtNLM"/>
    </source>
</evidence>
<sequence>MKKTYEKPSIAKSNKLQVIAAAPLSWEGPAT</sequence>
<proteinExistence type="predicted"/>
<accession>A0ABV2R3Q7</accession>
<protein>
    <recommendedName>
        <fullName evidence="3">RiPP</fullName>
    </recommendedName>
</protein>